<protein>
    <recommendedName>
        <fullName evidence="4">Apolipoprotein N-acyltransferase</fullName>
    </recommendedName>
</protein>
<sequence length="124" mass="13057">MKSFAWLLLLILVLGTGLQIFLPWWVITPLCLVLAFTWPVRGGRAFLAGFLGIGLGWLVLASWLNVRNEGLLAHRVAQLLPLGGHGWLLVLLTALVGGLVGGLAALAGAWGRVAVSPAKAEATA</sequence>
<reference evidence="3" key="1">
    <citation type="submission" date="2016-11" db="EMBL/GenBank/DDBJ databases">
        <authorList>
            <person name="Varghese N."/>
            <person name="Submissions S."/>
        </authorList>
    </citation>
    <scope>NUCLEOTIDE SEQUENCE [LARGE SCALE GENOMIC DNA]</scope>
    <source>
        <strain evidence="3">DSM 18569</strain>
    </source>
</reference>
<evidence type="ECO:0008006" key="4">
    <source>
        <dbReference type="Google" id="ProtNLM"/>
    </source>
</evidence>
<keyword evidence="1" id="KW-1133">Transmembrane helix</keyword>
<dbReference type="Proteomes" id="UP000183947">
    <property type="component" value="Unassembled WGS sequence"/>
</dbReference>
<organism evidence="2 3">
    <name type="scientific">Hymenobacter psychrotolerans DSM 18569</name>
    <dbReference type="NCBI Taxonomy" id="1121959"/>
    <lineage>
        <taxon>Bacteria</taxon>
        <taxon>Pseudomonadati</taxon>
        <taxon>Bacteroidota</taxon>
        <taxon>Cytophagia</taxon>
        <taxon>Cytophagales</taxon>
        <taxon>Hymenobacteraceae</taxon>
        <taxon>Hymenobacter</taxon>
    </lineage>
</organism>
<keyword evidence="1" id="KW-0812">Transmembrane</keyword>
<dbReference type="STRING" id="1121959.SAMN02746009_00236"/>
<dbReference type="RefSeq" id="WP_073280859.1">
    <property type="nucleotide sequence ID" value="NZ_FRAS01000001.1"/>
</dbReference>
<gene>
    <name evidence="2" type="ORF">SAMN02746009_00236</name>
</gene>
<dbReference type="EMBL" id="FRAS01000001">
    <property type="protein sequence ID" value="SHK07185.1"/>
    <property type="molecule type" value="Genomic_DNA"/>
</dbReference>
<keyword evidence="3" id="KW-1185">Reference proteome</keyword>
<accession>A0A1M6PGV4</accession>
<feature type="transmembrane region" description="Helical" evidence="1">
    <location>
        <begin position="43"/>
        <end position="66"/>
    </location>
</feature>
<dbReference type="AlphaFoldDB" id="A0A1M6PGV4"/>
<proteinExistence type="predicted"/>
<evidence type="ECO:0000313" key="3">
    <source>
        <dbReference type="Proteomes" id="UP000183947"/>
    </source>
</evidence>
<keyword evidence="1" id="KW-0472">Membrane</keyword>
<evidence type="ECO:0000313" key="2">
    <source>
        <dbReference type="EMBL" id="SHK07185.1"/>
    </source>
</evidence>
<feature type="transmembrane region" description="Helical" evidence="1">
    <location>
        <begin position="87"/>
        <end position="110"/>
    </location>
</feature>
<evidence type="ECO:0000256" key="1">
    <source>
        <dbReference type="SAM" id="Phobius"/>
    </source>
</evidence>
<name>A0A1M6PGV4_9BACT</name>